<dbReference type="RefSeq" id="WP_218037636.1">
    <property type="nucleotide sequence ID" value="NZ_BKAJ01000219.1"/>
</dbReference>
<keyword evidence="7 8" id="KW-0472">Membrane</keyword>
<evidence type="ECO:0000313" key="10">
    <source>
        <dbReference type="EMBL" id="GEP61389.1"/>
    </source>
</evidence>
<evidence type="ECO:0000313" key="11">
    <source>
        <dbReference type="Proteomes" id="UP000321058"/>
    </source>
</evidence>
<keyword evidence="3 8" id="KW-0813">Transport</keyword>
<dbReference type="Proteomes" id="UP000321058">
    <property type="component" value="Unassembled WGS sequence"/>
</dbReference>
<keyword evidence="5 8" id="KW-0812">Transmembrane</keyword>
<name>A0A512NR22_9HYPH</name>
<dbReference type="AlphaFoldDB" id="A0A512NR22"/>
<feature type="transmembrane region" description="Helical" evidence="8">
    <location>
        <begin position="64"/>
        <end position="88"/>
    </location>
</feature>
<dbReference type="Gene3D" id="1.10.3720.10">
    <property type="entry name" value="MetI-like"/>
    <property type="match status" value="1"/>
</dbReference>
<evidence type="ECO:0000259" key="9">
    <source>
        <dbReference type="PROSITE" id="PS50928"/>
    </source>
</evidence>
<keyword evidence="4" id="KW-1003">Cell membrane</keyword>
<evidence type="ECO:0000256" key="4">
    <source>
        <dbReference type="ARBA" id="ARBA00022475"/>
    </source>
</evidence>
<feature type="transmembrane region" description="Helical" evidence="8">
    <location>
        <begin position="12"/>
        <end position="32"/>
    </location>
</feature>
<sequence length="283" mass="30607">MLSLAERRPTGRTAYWLIMLPAVAMLLLIYLVPLADVLLTSVTDPKPGFGNYAMLFTSSSVQRALLTTLRIAAITTAVALLLGYLVAYAMRAASSRTQRFMLFCVLLPFWISVLVRSFAWLTLLRGSGPVNNALMAMGLIDEPLALVRNETGVLIGMIHVMLPYAILTLYANMRGIDIGLVAAARSLGASRLQAFRMVFLPLTRPGLIGAGTLVFILSLGFYVTPALLGGGKVLMIAEYVAVQINDTLRWGLGTMLATTLMIAVLGALWALSRVVDVKRLFGA</sequence>
<reference evidence="10 11" key="1">
    <citation type="submission" date="2019-07" db="EMBL/GenBank/DDBJ databases">
        <title>Whole genome shotgun sequence of Reyranella soli NBRC 108950.</title>
        <authorList>
            <person name="Hosoyama A."/>
            <person name="Uohara A."/>
            <person name="Ohji S."/>
            <person name="Ichikawa N."/>
        </authorList>
    </citation>
    <scope>NUCLEOTIDE SEQUENCE [LARGE SCALE GENOMIC DNA]</scope>
    <source>
        <strain evidence="10 11">NBRC 108950</strain>
    </source>
</reference>
<evidence type="ECO:0000256" key="8">
    <source>
        <dbReference type="RuleBase" id="RU363032"/>
    </source>
</evidence>
<dbReference type="GO" id="GO:0055085">
    <property type="term" value="P:transmembrane transport"/>
    <property type="evidence" value="ECO:0007669"/>
    <property type="project" value="InterPro"/>
</dbReference>
<dbReference type="CDD" id="cd06261">
    <property type="entry name" value="TM_PBP2"/>
    <property type="match status" value="1"/>
</dbReference>
<dbReference type="SUPFAM" id="SSF161098">
    <property type="entry name" value="MetI-like"/>
    <property type="match status" value="1"/>
</dbReference>
<evidence type="ECO:0000256" key="6">
    <source>
        <dbReference type="ARBA" id="ARBA00022989"/>
    </source>
</evidence>
<evidence type="ECO:0000256" key="3">
    <source>
        <dbReference type="ARBA" id="ARBA00022448"/>
    </source>
</evidence>
<feature type="transmembrane region" description="Helical" evidence="8">
    <location>
        <begin position="206"/>
        <end position="228"/>
    </location>
</feature>
<feature type="domain" description="ABC transmembrane type-1" evidence="9">
    <location>
        <begin position="65"/>
        <end position="273"/>
    </location>
</feature>
<feature type="transmembrane region" description="Helical" evidence="8">
    <location>
        <begin position="152"/>
        <end position="171"/>
    </location>
</feature>
<gene>
    <name evidence="10" type="ORF">RSO01_85550</name>
</gene>
<comment type="caution">
    <text evidence="10">The sequence shown here is derived from an EMBL/GenBank/DDBJ whole genome shotgun (WGS) entry which is preliminary data.</text>
</comment>
<dbReference type="EMBL" id="BKAJ01000219">
    <property type="protein sequence ID" value="GEP61389.1"/>
    <property type="molecule type" value="Genomic_DNA"/>
</dbReference>
<evidence type="ECO:0000256" key="2">
    <source>
        <dbReference type="ARBA" id="ARBA00007069"/>
    </source>
</evidence>
<comment type="subcellular location">
    <subcellularLocation>
        <location evidence="1 8">Cell membrane</location>
        <topology evidence="1 8">Multi-pass membrane protein</topology>
    </subcellularLocation>
</comment>
<protein>
    <submittedName>
        <fullName evidence="10">ABC transporter permease</fullName>
    </submittedName>
</protein>
<dbReference type="PANTHER" id="PTHR42929:SF5">
    <property type="entry name" value="ABC TRANSPORTER PERMEASE PROTEIN"/>
    <property type="match status" value="1"/>
</dbReference>
<organism evidence="10 11">
    <name type="scientific">Reyranella soli</name>
    <dbReference type="NCBI Taxonomy" id="1230389"/>
    <lineage>
        <taxon>Bacteria</taxon>
        <taxon>Pseudomonadati</taxon>
        <taxon>Pseudomonadota</taxon>
        <taxon>Alphaproteobacteria</taxon>
        <taxon>Hyphomicrobiales</taxon>
        <taxon>Reyranellaceae</taxon>
        <taxon>Reyranella</taxon>
    </lineage>
</organism>
<dbReference type="InterPro" id="IPR000515">
    <property type="entry name" value="MetI-like"/>
</dbReference>
<dbReference type="PANTHER" id="PTHR42929">
    <property type="entry name" value="INNER MEMBRANE ABC TRANSPORTER PERMEASE PROTEIN YDCU-RELATED-RELATED"/>
    <property type="match status" value="1"/>
</dbReference>
<feature type="transmembrane region" description="Helical" evidence="8">
    <location>
        <begin position="100"/>
        <end position="121"/>
    </location>
</feature>
<evidence type="ECO:0000256" key="7">
    <source>
        <dbReference type="ARBA" id="ARBA00023136"/>
    </source>
</evidence>
<dbReference type="GO" id="GO:0005886">
    <property type="term" value="C:plasma membrane"/>
    <property type="evidence" value="ECO:0007669"/>
    <property type="project" value="UniProtKB-SubCell"/>
</dbReference>
<keyword evidence="6 8" id="KW-1133">Transmembrane helix</keyword>
<keyword evidence="11" id="KW-1185">Reference proteome</keyword>
<evidence type="ECO:0000256" key="5">
    <source>
        <dbReference type="ARBA" id="ARBA00022692"/>
    </source>
</evidence>
<comment type="similarity">
    <text evidence="2">Belongs to the binding-protein-dependent transport system permease family. CysTW subfamily.</text>
</comment>
<dbReference type="InterPro" id="IPR035906">
    <property type="entry name" value="MetI-like_sf"/>
</dbReference>
<evidence type="ECO:0000256" key="1">
    <source>
        <dbReference type="ARBA" id="ARBA00004651"/>
    </source>
</evidence>
<feature type="transmembrane region" description="Helical" evidence="8">
    <location>
        <begin position="248"/>
        <end position="271"/>
    </location>
</feature>
<proteinExistence type="inferred from homology"/>
<dbReference type="PROSITE" id="PS50928">
    <property type="entry name" value="ABC_TM1"/>
    <property type="match status" value="1"/>
</dbReference>
<accession>A0A512NR22</accession>
<dbReference type="Pfam" id="PF00528">
    <property type="entry name" value="BPD_transp_1"/>
    <property type="match status" value="1"/>
</dbReference>